<gene>
    <name evidence="1" type="ORF">GCM10017771_87130</name>
</gene>
<dbReference type="Proteomes" id="UP000603227">
    <property type="component" value="Unassembled WGS sequence"/>
</dbReference>
<protein>
    <submittedName>
        <fullName evidence="1">Uncharacterized protein</fullName>
    </submittedName>
</protein>
<sequence length="125" mass="13772">MGEIEMLAESSALDLDAPHRALTHFEQARHAQDAGDGYARDRVPHLIRTARAQLPLGDLDAACIVATEAFTQDVTLNSSRPSDALDDLRDALAPHRDVRPVRDFMLLSAWKVRVALSVSRSVVCR</sequence>
<dbReference type="EMBL" id="BNAT01000057">
    <property type="protein sequence ID" value="GHE63688.1"/>
    <property type="molecule type" value="Genomic_DNA"/>
</dbReference>
<comment type="caution">
    <text evidence="1">The sequence shown here is derived from an EMBL/GenBank/DDBJ whole genome shotgun (WGS) entry which is preliminary data.</text>
</comment>
<evidence type="ECO:0000313" key="1">
    <source>
        <dbReference type="EMBL" id="GHE63688.1"/>
    </source>
</evidence>
<reference evidence="1" key="2">
    <citation type="submission" date="2020-09" db="EMBL/GenBank/DDBJ databases">
        <authorList>
            <person name="Sun Q."/>
            <person name="Zhou Y."/>
        </authorList>
    </citation>
    <scope>NUCLEOTIDE SEQUENCE</scope>
    <source>
        <strain evidence="1">CGMCC 4.7403</strain>
    </source>
</reference>
<dbReference type="AlphaFoldDB" id="A0A919DNM8"/>
<name>A0A919DNM8_9ACTN</name>
<dbReference type="RefSeq" id="WP_189787945.1">
    <property type="nucleotide sequence ID" value="NZ_BNAT01000057.1"/>
</dbReference>
<accession>A0A919DNM8</accession>
<organism evidence="1 2">
    <name type="scientific">Streptomyces capitiformicae</name>
    <dbReference type="NCBI Taxonomy" id="2014920"/>
    <lineage>
        <taxon>Bacteria</taxon>
        <taxon>Bacillati</taxon>
        <taxon>Actinomycetota</taxon>
        <taxon>Actinomycetes</taxon>
        <taxon>Kitasatosporales</taxon>
        <taxon>Streptomycetaceae</taxon>
        <taxon>Streptomyces</taxon>
    </lineage>
</organism>
<keyword evidence="2" id="KW-1185">Reference proteome</keyword>
<proteinExistence type="predicted"/>
<reference evidence="1" key="1">
    <citation type="journal article" date="2014" name="Int. J. Syst. Evol. Microbiol.">
        <title>Complete genome sequence of Corynebacterium casei LMG S-19264T (=DSM 44701T), isolated from a smear-ripened cheese.</title>
        <authorList>
            <consortium name="US DOE Joint Genome Institute (JGI-PGF)"/>
            <person name="Walter F."/>
            <person name="Albersmeier A."/>
            <person name="Kalinowski J."/>
            <person name="Ruckert C."/>
        </authorList>
    </citation>
    <scope>NUCLEOTIDE SEQUENCE</scope>
    <source>
        <strain evidence="1">CGMCC 4.7403</strain>
    </source>
</reference>
<evidence type="ECO:0000313" key="2">
    <source>
        <dbReference type="Proteomes" id="UP000603227"/>
    </source>
</evidence>